<evidence type="ECO:0000313" key="2">
    <source>
        <dbReference type="EMBL" id="CCA13908.1"/>
    </source>
</evidence>
<feature type="region of interest" description="Disordered" evidence="1">
    <location>
        <begin position="178"/>
        <end position="203"/>
    </location>
</feature>
<feature type="compositionally biased region" description="Basic and acidic residues" evidence="1">
    <location>
        <begin position="181"/>
        <end position="195"/>
    </location>
</feature>
<dbReference type="EMBL" id="FR824046">
    <property type="protein sequence ID" value="CCA13908.1"/>
    <property type="molecule type" value="Genomic_DNA"/>
</dbReference>
<accession>F0VYP4</accession>
<feature type="region of interest" description="Disordered" evidence="1">
    <location>
        <begin position="267"/>
        <end position="299"/>
    </location>
</feature>
<evidence type="ECO:0000256" key="1">
    <source>
        <dbReference type="SAM" id="MobiDB-lite"/>
    </source>
</evidence>
<gene>
    <name evidence="2" type="primary">AlNc14C1G46</name>
    <name evidence="2" type="ORF">ALNC14_000510</name>
</gene>
<dbReference type="AlphaFoldDB" id="F0VYP4"/>
<feature type="compositionally biased region" description="Acidic residues" evidence="1">
    <location>
        <begin position="382"/>
        <end position="399"/>
    </location>
</feature>
<reference evidence="2" key="2">
    <citation type="submission" date="2011-02" db="EMBL/GenBank/DDBJ databases">
        <authorList>
            <person name="MacLean D."/>
        </authorList>
    </citation>
    <scope>NUCLEOTIDE SEQUENCE</scope>
</reference>
<organism evidence="2">
    <name type="scientific">Albugo laibachii Nc14</name>
    <dbReference type="NCBI Taxonomy" id="890382"/>
    <lineage>
        <taxon>Eukaryota</taxon>
        <taxon>Sar</taxon>
        <taxon>Stramenopiles</taxon>
        <taxon>Oomycota</taxon>
        <taxon>Peronosporomycetes</taxon>
        <taxon>Albuginales</taxon>
        <taxon>Albuginaceae</taxon>
        <taxon>Albugo</taxon>
    </lineage>
</organism>
<reference evidence="2" key="1">
    <citation type="journal article" date="2011" name="PLoS Biol.">
        <title>Gene gain and loss during evolution of obligate parasitism in the white rust pathogen of Arabidopsis thaliana.</title>
        <authorList>
            <person name="Kemen E."/>
            <person name="Gardiner A."/>
            <person name="Schultz-Larsen T."/>
            <person name="Kemen A.C."/>
            <person name="Balmuth A.L."/>
            <person name="Robert-Seilaniantz A."/>
            <person name="Bailey K."/>
            <person name="Holub E."/>
            <person name="Studholme D.J."/>
            <person name="Maclean D."/>
            <person name="Jones J.D."/>
        </authorList>
    </citation>
    <scope>NUCLEOTIDE SEQUENCE</scope>
</reference>
<feature type="region of interest" description="Disordered" evidence="1">
    <location>
        <begin position="367"/>
        <end position="399"/>
    </location>
</feature>
<dbReference type="HOGENOM" id="CLU_691541_0_0_1"/>
<name>F0VYP4_9STRA</name>
<proteinExistence type="predicted"/>
<protein>
    <submittedName>
        <fullName evidence="2">Uncharacterized protein AlNc14C1G46</fullName>
    </submittedName>
</protein>
<sequence>MAYNWADPKKNSRLNTMMMQKSERTRLDRLSRIKSTVSNQLHPVIEHKLLVKTKETVEEPQASDCESRRYSNDRSKYSREECSTVALLDIEVDAAADGLFHPESAVQAFSEHDAKFCVSTLTTGRNSRSDSHLPVLSGGKRSNIVEKGATIKSKQAIGILERSLASSRSETNVRIARKKSNHFESDLNRPNEHGNQENGTKTTNLGKVLVDPEIGSIVTAPARIQTCPHEIGRRESTHTSLKVPLLPLSQMSLVEKYQELKQIMRSNRSIRTQGGPSPECKPIASESVSKDRHDTSRRKAKIVPKIVTLKKSKQPVKNRNGVSLTDLREEHRQALEMLRELEGPNAVGACASDEKQIALRFGKETIKQTGSLPPKGIKSDSICEDEGNYENEAFEDWEG</sequence>